<proteinExistence type="predicted"/>
<feature type="transmembrane region" description="Helical" evidence="1">
    <location>
        <begin position="149"/>
        <end position="168"/>
    </location>
</feature>
<dbReference type="EMBL" id="SOZE01000009">
    <property type="protein sequence ID" value="TFF37763.1"/>
    <property type="molecule type" value="Genomic_DNA"/>
</dbReference>
<protein>
    <submittedName>
        <fullName evidence="3">ABC transporter</fullName>
    </submittedName>
</protein>
<feature type="transmembrane region" description="Helical" evidence="1">
    <location>
        <begin position="739"/>
        <end position="761"/>
    </location>
</feature>
<feature type="transmembrane region" description="Helical" evidence="1">
    <location>
        <begin position="12"/>
        <end position="36"/>
    </location>
</feature>
<dbReference type="AlphaFoldDB" id="A0A4Y8SFA3"/>
<accession>A0A4Y8SFA3</accession>
<feature type="transmembrane region" description="Helical" evidence="1">
    <location>
        <begin position="266"/>
        <end position="289"/>
    </location>
</feature>
<dbReference type="GO" id="GO:0005886">
    <property type="term" value="C:plasma membrane"/>
    <property type="evidence" value="ECO:0007669"/>
    <property type="project" value="UniProtKB-SubCell"/>
</dbReference>
<dbReference type="RefSeq" id="WP_133230562.1">
    <property type="nucleotide sequence ID" value="NZ_SOZE01000009.1"/>
</dbReference>
<dbReference type="SUPFAM" id="SSF52317">
    <property type="entry name" value="Class I glutamine amidotransferase-like"/>
    <property type="match status" value="1"/>
</dbReference>
<sequence>MRIIFRIAKLELNTLFYSPIAWFLSIVFLFQCALSYTSTLQELLTNQELGGIHLQWVENATISVFGLQRGLLGDVLRKIYLYLPLLTMGLISREVNNGTIKLLYSSPVKISQIIWGKFLAMAAYNLVLIAILGIFVIAGLFNIEAVDLGFVLPGLFAIFLVLCAYAAIGLFMSCLTSYQVVAAISTLVIFAILAYIGTVWQEIDFVRDLTYFLSISGRAERMIYGLISTNQIIYFVIIVLMFISFSIIKLQSGRESKSALQITARYFTVLAIALAIGYITSLPGFIAYYDATRGNTQTLTPATQKIIKELGEEPLEVTSYINLVDYLYRSGQPEERNKDLDRWQQYMRFKPNIKLKYVYYYDEPSAEQELFKQYPGKSLKQIAEQQAYSYKTNIENFKTPSEIRKIIDLSQENNRYVMQLKYKGRTTFLRLFDDTEVFPSETEVGAAMKRLMVKLPKIVFVQGEFERSKDKLGDKDYGVVVNLRTYRNALINQGFDTDTVSLKTNDIPADAAALVIADPRTAFSDVALKKIRNFINAGGNLLITGEPGKREIINPVIEPLGVQMTDGMLIEKSKNNPAYLAVPLLTKAAAKLSKQLYRAFKDSTGIAMSGAAALSYQQNGSFKIEPLLVTNVKTTWSKKGKVVLDSADISFSPETGDEKKPFATALALSREINNKQQRIIITGDADFLSGAEFKRWGMANRDFAAPLFGWFTNGQFPIDTSRPDSKDNRLNLTYKQFSALKLVLMGLLPGSLLLFAAIFLIRRKRK</sequence>
<dbReference type="InterPro" id="IPR029062">
    <property type="entry name" value="Class_I_gatase-like"/>
</dbReference>
<comment type="caution">
    <text evidence="3">The sequence shown here is derived from an EMBL/GenBank/DDBJ whole genome shotgun (WGS) entry which is preliminary data.</text>
</comment>
<keyword evidence="1" id="KW-1133">Transmembrane helix</keyword>
<dbReference type="Proteomes" id="UP000297540">
    <property type="component" value="Unassembled WGS sequence"/>
</dbReference>
<name>A0A4Y8SFA3_9SPHI</name>
<reference evidence="3 4" key="1">
    <citation type="journal article" date="2017" name="Int. J. Syst. Evol. Microbiol.">
        <title>Mucilaginibacterpsychrotolerans sp. nov., isolated from peatlands.</title>
        <authorList>
            <person name="Deng Y."/>
            <person name="Shen L."/>
            <person name="Xu B."/>
            <person name="Liu Y."/>
            <person name="Gu Z."/>
            <person name="Liu H."/>
            <person name="Zhou Y."/>
        </authorList>
    </citation>
    <scope>NUCLEOTIDE SEQUENCE [LARGE SCALE GENOMIC DNA]</scope>
    <source>
        <strain evidence="3 4">NH7-4</strain>
    </source>
</reference>
<feature type="transmembrane region" description="Helical" evidence="1">
    <location>
        <begin position="223"/>
        <end position="245"/>
    </location>
</feature>
<feature type="domain" description="ABC-type uncharacterised transport system" evidence="2">
    <location>
        <begin position="456"/>
        <end position="695"/>
    </location>
</feature>
<dbReference type="InterPro" id="IPR019196">
    <property type="entry name" value="ABC_transp_unknown"/>
</dbReference>
<keyword evidence="1" id="KW-0812">Transmembrane</keyword>
<gene>
    <name evidence="3" type="ORF">E2R66_11390</name>
</gene>
<dbReference type="OrthoDB" id="609779at2"/>
<organism evidence="3 4">
    <name type="scientific">Mucilaginibacter psychrotolerans</name>
    <dbReference type="NCBI Taxonomy" id="1524096"/>
    <lineage>
        <taxon>Bacteria</taxon>
        <taxon>Pseudomonadati</taxon>
        <taxon>Bacteroidota</taxon>
        <taxon>Sphingobacteriia</taxon>
        <taxon>Sphingobacteriales</taxon>
        <taxon>Sphingobacteriaceae</taxon>
        <taxon>Mucilaginibacter</taxon>
    </lineage>
</organism>
<feature type="transmembrane region" description="Helical" evidence="1">
    <location>
        <begin position="118"/>
        <end position="143"/>
    </location>
</feature>
<dbReference type="GO" id="GO:0140359">
    <property type="term" value="F:ABC-type transporter activity"/>
    <property type="evidence" value="ECO:0007669"/>
    <property type="project" value="InterPro"/>
</dbReference>
<evidence type="ECO:0000256" key="1">
    <source>
        <dbReference type="SAM" id="Phobius"/>
    </source>
</evidence>
<feature type="transmembrane region" description="Helical" evidence="1">
    <location>
        <begin position="180"/>
        <end position="203"/>
    </location>
</feature>
<dbReference type="Pfam" id="PF09822">
    <property type="entry name" value="ABC_transp_aux"/>
    <property type="match status" value="1"/>
</dbReference>
<keyword evidence="1" id="KW-0472">Membrane</keyword>
<evidence type="ECO:0000313" key="3">
    <source>
        <dbReference type="EMBL" id="TFF37763.1"/>
    </source>
</evidence>
<dbReference type="Pfam" id="PF12679">
    <property type="entry name" value="ABC2_membrane_2"/>
    <property type="match status" value="1"/>
</dbReference>
<evidence type="ECO:0000313" key="4">
    <source>
        <dbReference type="Proteomes" id="UP000297540"/>
    </source>
</evidence>
<evidence type="ECO:0000259" key="2">
    <source>
        <dbReference type="Pfam" id="PF09822"/>
    </source>
</evidence>
<keyword evidence="4" id="KW-1185">Reference proteome</keyword>